<dbReference type="EMBL" id="BOMG01000086">
    <property type="protein sequence ID" value="GID58611.1"/>
    <property type="molecule type" value="Genomic_DNA"/>
</dbReference>
<organism evidence="2 3">
    <name type="scientific">Actinoplanes couchii</name>
    <dbReference type="NCBI Taxonomy" id="403638"/>
    <lineage>
        <taxon>Bacteria</taxon>
        <taxon>Bacillati</taxon>
        <taxon>Actinomycetota</taxon>
        <taxon>Actinomycetes</taxon>
        <taxon>Micromonosporales</taxon>
        <taxon>Micromonosporaceae</taxon>
        <taxon>Actinoplanes</taxon>
    </lineage>
</organism>
<feature type="compositionally biased region" description="Basic and acidic residues" evidence="1">
    <location>
        <begin position="14"/>
        <end position="26"/>
    </location>
</feature>
<proteinExistence type="predicted"/>
<evidence type="ECO:0000256" key="1">
    <source>
        <dbReference type="SAM" id="MobiDB-lite"/>
    </source>
</evidence>
<keyword evidence="3" id="KW-1185">Reference proteome</keyword>
<reference evidence="2 3" key="1">
    <citation type="submission" date="2021-01" db="EMBL/GenBank/DDBJ databases">
        <title>Whole genome shotgun sequence of Actinoplanes couchii NBRC 106145.</title>
        <authorList>
            <person name="Komaki H."/>
            <person name="Tamura T."/>
        </authorList>
    </citation>
    <scope>NUCLEOTIDE SEQUENCE [LARGE SCALE GENOMIC DNA]</scope>
    <source>
        <strain evidence="2 3">NBRC 106145</strain>
    </source>
</reference>
<protein>
    <submittedName>
        <fullName evidence="2">Uncharacterized protein</fullName>
    </submittedName>
</protein>
<name>A0ABQ3XJE4_9ACTN</name>
<feature type="region of interest" description="Disordered" evidence="1">
    <location>
        <begin position="1"/>
        <end position="77"/>
    </location>
</feature>
<gene>
    <name evidence="2" type="ORF">Aco03nite_070150</name>
</gene>
<accession>A0ABQ3XJE4</accession>
<dbReference type="Proteomes" id="UP000612282">
    <property type="component" value="Unassembled WGS sequence"/>
</dbReference>
<evidence type="ECO:0000313" key="2">
    <source>
        <dbReference type="EMBL" id="GID58611.1"/>
    </source>
</evidence>
<sequence>MRFRPGDALTECAEMDHDGGSKERKTQAGRTSCVMRRPGRNLPDGYLHRSPGTRRGTAGPNANNRTAPRGEAYYDEL</sequence>
<evidence type="ECO:0000313" key="3">
    <source>
        <dbReference type="Proteomes" id="UP000612282"/>
    </source>
</evidence>
<comment type="caution">
    <text evidence="2">The sequence shown here is derived from an EMBL/GenBank/DDBJ whole genome shotgun (WGS) entry which is preliminary data.</text>
</comment>